<comment type="cofactor">
    <cofactor evidence="2">
        <name>heme</name>
        <dbReference type="ChEBI" id="CHEBI:30413"/>
    </cofactor>
</comment>
<keyword evidence="11" id="KW-0479">Metal-binding</keyword>
<evidence type="ECO:0000256" key="4">
    <source>
        <dbReference type="ARBA" id="ARBA00003838"/>
    </source>
</evidence>
<proteinExistence type="inferred from homology"/>
<keyword evidence="14" id="KW-0534">Nitrate assimilation</keyword>
<accession>A0A8K0NLB4</accession>
<dbReference type="InterPro" id="IPR036400">
    <property type="entry name" value="Cyt_B5-like_heme/steroid_sf"/>
</dbReference>
<gene>
    <name evidence="19" type="ORF">FFLO_05583</name>
</gene>
<dbReference type="InterPro" id="IPR039261">
    <property type="entry name" value="FNR_nucleotide-bd"/>
</dbReference>
<feature type="compositionally biased region" description="Basic and acidic residues" evidence="16">
    <location>
        <begin position="197"/>
        <end position="215"/>
    </location>
</feature>
<dbReference type="EMBL" id="JABELV010000146">
    <property type="protein sequence ID" value="KAG7529515.1"/>
    <property type="molecule type" value="Genomic_DNA"/>
</dbReference>
<dbReference type="InterPro" id="IPR014756">
    <property type="entry name" value="Ig_E-set"/>
</dbReference>
<dbReference type="GO" id="GO:0030151">
    <property type="term" value="F:molybdenum ion binding"/>
    <property type="evidence" value="ECO:0007669"/>
    <property type="project" value="InterPro"/>
</dbReference>
<comment type="cofactor">
    <cofactor evidence="1">
        <name>Mo-molybdopterin</name>
        <dbReference type="ChEBI" id="CHEBI:71302"/>
    </cofactor>
</comment>
<organism evidence="19 20">
    <name type="scientific">Filobasidium floriforme</name>
    <dbReference type="NCBI Taxonomy" id="5210"/>
    <lineage>
        <taxon>Eukaryota</taxon>
        <taxon>Fungi</taxon>
        <taxon>Dikarya</taxon>
        <taxon>Basidiomycota</taxon>
        <taxon>Agaricomycotina</taxon>
        <taxon>Tremellomycetes</taxon>
        <taxon>Filobasidiales</taxon>
        <taxon>Filobasidiaceae</taxon>
        <taxon>Filobasidium</taxon>
    </lineage>
</organism>
<sequence length="1213" mass="136696">MPSISPSPSSDQPDFSRFSTPIWPKSHTIHKTHSDISSYPYATQKDLDEEPSTLLRRHHPLKQSGDGTGRLAGTHGRSDYVHSDDPSSAEEHLLNKPDDVGKDVLGTLQGRLPKDSQKWSSQQVERVKRLLERAQGTGKDRDEALQALFDDPALCLSIREVKELVKDWKLEDPLLYGAARYVLPTTEKSIKNQEWPGKAEQEREAEQKKKEKEKEEKDEEDEKDGGKKEDDKEEGQDDEKGKEKDQDPKKQNGQETGDEKKTAEEPKSETKPEDADQKSAPGDDDKSNDQENGDPDMFDNLSEGEKKWFKRFIEEMDFFENLKNDPGVASTAFGQHGLKALQEDFKPENEDRGGKDAVDVVEAARQERKLRFTEQAAMRVQLDDQFTPDSWIPRSDHLLRLTGKHPMNAEANMTELFDAGLITPTKLHYIRNHGAVPRLAWETHTLEIFSDPPGFIDPIELSMDDIVQQFTPIEIPVTLACDGNRRKEVNMIKQSGGFGWSAAGVSTCMWTGALLRDILLKQNLKERPGDERWYLNYEGADEPSEGKYATSIPLSYVMDETNDVMLAYGINGAPLQPDHGYPLRSIIPSFVGGRCVKWLKKVWISKKPNQSHYHRWDNRVVPSFITSKRDPMAKAFFHSDSHTLLLEQCLQSVITRPAHGQYIPLDGEADGLKGLERKIEVSGRAYHGGGIQVQKIEISLDNGKTWRFCFRNMLDKPMRHGNKFWAWCHWSCEVTVGELSNSSEIIVRAFDAMKSSQPEHITWNLLGMMNNAWYRVRPELQNDPSTGQPALFFRHPVAPGAGDDGWMKPSEAEQVKAEASKKQTGDEKQFTLEEIEKHNKPDDAWIIIDNKVYDVSSLTGPGSWHPGGTAAILTYAGKATVDCSNDYNAIHDGYANEQRDKLFIGVLSEKGVNALKEDAERAKKVQAKVKKERADFALKPYSFTAATLIKRKEISKDTRIYTFELPKRPDGKHGRLGLPIGNHVQIAFHCADGVVTRPYTPTRPVTADEEDGTFDLLIKSYFPSADSKFPPGGTLSNYVDCMQIGEDIDIRLGPSDITYLGKGKFKINDKDYQFDKLNLVAGGSGLTPHWQLIHSILKNTKDDHTQIKMVDANSGLSDILMFDELKDYAQKYPDQFQPWFTLSHPPEPKDNGGKDWEYSTGHLDEKVVKERFFAPDGDKVGTFLCGPPGLIEHGAMPPLKAWGFKDGETLFGF</sequence>
<dbReference type="Gene3D" id="3.90.420.10">
    <property type="entry name" value="Oxidoreductase, molybdopterin-binding domain"/>
    <property type="match status" value="1"/>
</dbReference>
<keyword evidence="12" id="KW-0274">FAD</keyword>
<keyword evidence="20" id="KW-1185">Reference proteome</keyword>
<comment type="subunit">
    <text evidence="6">Homodimer.</text>
</comment>
<dbReference type="InterPro" id="IPR001199">
    <property type="entry name" value="Cyt_B5-like_heme/steroid-bd"/>
</dbReference>
<evidence type="ECO:0000256" key="7">
    <source>
        <dbReference type="ARBA" id="ARBA00012673"/>
    </source>
</evidence>
<dbReference type="Pfam" id="PF00970">
    <property type="entry name" value="FAD_binding_6"/>
    <property type="match status" value="1"/>
</dbReference>
<comment type="caution">
    <text evidence="19">The sequence shown here is derived from an EMBL/GenBank/DDBJ whole genome shotgun (WGS) entry which is preliminary data.</text>
</comment>
<dbReference type="InterPro" id="IPR005066">
    <property type="entry name" value="MoCF_OxRdtse_dimer"/>
</dbReference>
<evidence type="ECO:0000256" key="5">
    <source>
        <dbReference type="ARBA" id="ARBA00006253"/>
    </source>
</evidence>
<dbReference type="InterPro" id="IPR008333">
    <property type="entry name" value="Cbr1-like_FAD-bd_dom"/>
</dbReference>
<dbReference type="GO" id="GO:0020037">
    <property type="term" value="F:heme binding"/>
    <property type="evidence" value="ECO:0007669"/>
    <property type="project" value="TreeGrafter"/>
</dbReference>
<evidence type="ECO:0000256" key="15">
    <source>
        <dbReference type="ARBA" id="ARBA00049155"/>
    </source>
</evidence>
<comment type="catalytic activity">
    <reaction evidence="15">
        <text>nitrite + NADP(+) + H2O = nitrate + NADPH + H(+)</text>
        <dbReference type="Rhea" id="RHEA:19061"/>
        <dbReference type="ChEBI" id="CHEBI:15377"/>
        <dbReference type="ChEBI" id="CHEBI:15378"/>
        <dbReference type="ChEBI" id="CHEBI:16301"/>
        <dbReference type="ChEBI" id="CHEBI:17632"/>
        <dbReference type="ChEBI" id="CHEBI:57783"/>
        <dbReference type="ChEBI" id="CHEBI:58349"/>
        <dbReference type="EC" id="1.7.1.3"/>
    </reaction>
</comment>
<evidence type="ECO:0000256" key="14">
    <source>
        <dbReference type="ARBA" id="ARBA00023063"/>
    </source>
</evidence>
<dbReference type="PROSITE" id="PS50255">
    <property type="entry name" value="CYTOCHROME_B5_2"/>
    <property type="match status" value="1"/>
</dbReference>
<dbReference type="GO" id="GO:0006790">
    <property type="term" value="P:sulfur compound metabolic process"/>
    <property type="evidence" value="ECO:0007669"/>
    <property type="project" value="TreeGrafter"/>
</dbReference>
<dbReference type="GO" id="GO:0008482">
    <property type="term" value="F:sulfite oxidase activity"/>
    <property type="evidence" value="ECO:0007669"/>
    <property type="project" value="TreeGrafter"/>
</dbReference>
<dbReference type="Gene3D" id="2.40.30.10">
    <property type="entry name" value="Translation factors"/>
    <property type="match status" value="1"/>
</dbReference>
<evidence type="ECO:0000259" key="18">
    <source>
        <dbReference type="PROSITE" id="PS51384"/>
    </source>
</evidence>
<dbReference type="Pfam" id="PF00174">
    <property type="entry name" value="Oxidored_molyb"/>
    <property type="match status" value="1"/>
</dbReference>
<dbReference type="Proteomes" id="UP000812966">
    <property type="component" value="Unassembled WGS sequence"/>
</dbReference>
<dbReference type="SUPFAM" id="SSF81296">
    <property type="entry name" value="E set domains"/>
    <property type="match status" value="1"/>
</dbReference>
<reference evidence="19" key="1">
    <citation type="submission" date="2020-04" db="EMBL/GenBank/DDBJ databases">
        <title>Analysis of mating type loci in Filobasidium floriforme.</title>
        <authorList>
            <person name="Nowrousian M."/>
        </authorList>
    </citation>
    <scope>NUCLEOTIDE SEQUENCE</scope>
    <source>
        <strain evidence="19">CBS 6242</strain>
    </source>
</reference>
<dbReference type="GO" id="GO:0050464">
    <property type="term" value="F:nitrate reductase (NADPH) activity"/>
    <property type="evidence" value="ECO:0007669"/>
    <property type="project" value="UniProtKB-EC"/>
</dbReference>
<feature type="domain" description="FAD-binding FR-type" evidence="18">
    <location>
        <begin position="941"/>
        <end position="1061"/>
    </location>
</feature>
<feature type="compositionally biased region" description="Basic and acidic residues" evidence="16">
    <location>
        <begin position="76"/>
        <end position="102"/>
    </location>
</feature>
<dbReference type="PANTHER" id="PTHR19372:SF7">
    <property type="entry name" value="SULFITE OXIDASE, MITOCHONDRIAL"/>
    <property type="match status" value="1"/>
</dbReference>
<dbReference type="PRINTS" id="PR00406">
    <property type="entry name" value="CYTB5RDTASE"/>
</dbReference>
<keyword evidence="13" id="KW-0560">Oxidoreductase</keyword>
<feature type="region of interest" description="Disordered" evidence="16">
    <location>
        <begin position="180"/>
        <end position="301"/>
    </location>
</feature>
<dbReference type="Gene3D" id="3.40.50.80">
    <property type="entry name" value="Nucleotide-binding domain of ferredoxin-NADP reductase (FNR) module"/>
    <property type="match status" value="1"/>
</dbReference>
<dbReference type="SUPFAM" id="SSF56524">
    <property type="entry name" value="Oxidoreductase molybdopterin-binding domain"/>
    <property type="match status" value="1"/>
</dbReference>
<dbReference type="SUPFAM" id="SSF52343">
    <property type="entry name" value="Ferredoxin reductase-like, C-terminal NADP-linked domain"/>
    <property type="match status" value="1"/>
</dbReference>
<dbReference type="SUPFAM" id="SSF55856">
    <property type="entry name" value="Cytochrome b5-like heme/steroid binding domain"/>
    <property type="match status" value="1"/>
</dbReference>
<keyword evidence="10" id="KW-0285">Flavoprotein</keyword>
<evidence type="ECO:0000259" key="17">
    <source>
        <dbReference type="PROSITE" id="PS50255"/>
    </source>
</evidence>
<evidence type="ECO:0000256" key="6">
    <source>
        <dbReference type="ARBA" id="ARBA00011738"/>
    </source>
</evidence>
<dbReference type="InterPro" id="IPR017927">
    <property type="entry name" value="FAD-bd_FR_type"/>
</dbReference>
<dbReference type="CDD" id="cd06183">
    <property type="entry name" value="cyt_b5_reduct_like"/>
    <property type="match status" value="1"/>
</dbReference>
<dbReference type="InterPro" id="IPR036374">
    <property type="entry name" value="OxRdtase_Mopterin-bd_sf"/>
</dbReference>
<protein>
    <recommendedName>
        <fullName evidence="8">Nitrate reductase [NADPH]</fullName>
        <ecNumber evidence="7">1.7.1.3</ecNumber>
    </recommendedName>
</protein>
<evidence type="ECO:0000256" key="3">
    <source>
        <dbReference type="ARBA" id="ARBA00001974"/>
    </source>
</evidence>
<dbReference type="InterPro" id="IPR017938">
    <property type="entry name" value="Riboflavin_synthase-like_b-brl"/>
</dbReference>
<dbReference type="GO" id="GO:0043546">
    <property type="term" value="F:molybdopterin cofactor binding"/>
    <property type="evidence" value="ECO:0007669"/>
    <property type="project" value="TreeGrafter"/>
</dbReference>
<dbReference type="AlphaFoldDB" id="A0A8K0NLB4"/>
<dbReference type="Pfam" id="PF00173">
    <property type="entry name" value="Cyt-b5"/>
    <property type="match status" value="1"/>
</dbReference>
<dbReference type="Pfam" id="PF00175">
    <property type="entry name" value="NAD_binding_1"/>
    <property type="match status" value="1"/>
</dbReference>
<evidence type="ECO:0000256" key="1">
    <source>
        <dbReference type="ARBA" id="ARBA00001924"/>
    </source>
</evidence>
<evidence type="ECO:0000256" key="13">
    <source>
        <dbReference type="ARBA" id="ARBA00023002"/>
    </source>
</evidence>
<evidence type="ECO:0000256" key="12">
    <source>
        <dbReference type="ARBA" id="ARBA00022827"/>
    </source>
</evidence>
<comment type="similarity">
    <text evidence="5">Belongs to the nitrate reductase family.</text>
</comment>
<comment type="function">
    <text evidence="4">Nitrate reductase is a key enzyme involved in the first step of nitrate assimilation in plants, fungi and bacteria.</text>
</comment>
<evidence type="ECO:0000256" key="16">
    <source>
        <dbReference type="SAM" id="MobiDB-lite"/>
    </source>
</evidence>
<dbReference type="SMART" id="SM01117">
    <property type="entry name" value="Cyt-b5"/>
    <property type="match status" value="1"/>
</dbReference>
<dbReference type="InterPro" id="IPR008335">
    <property type="entry name" value="Mopterin_OxRdtase_euk"/>
</dbReference>
<feature type="compositionally biased region" description="Low complexity" evidence="16">
    <location>
        <begin position="1"/>
        <end position="19"/>
    </location>
</feature>
<evidence type="ECO:0000313" key="19">
    <source>
        <dbReference type="EMBL" id="KAG7529515.1"/>
    </source>
</evidence>
<dbReference type="GO" id="GO:0042128">
    <property type="term" value="P:nitrate assimilation"/>
    <property type="evidence" value="ECO:0007669"/>
    <property type="project" value="UniProtKB-KW"/>
</dbReference>
<evidence type="ECO:0000256" key="10">
    <source>
        <dbReference type="ARBA" id="ARBA00022630"/>
    </source>
</evidence>
<dbReference type="InterPro" id="IPR001433">
    <property type="entry name" value="OxRdtase_FAD/NAD-bd"/>
</dbReference>
<dbReference type="Gene3D" id="3.10.120.10">
    <property type="entry name" value="Cytochrome b5-like heme/steroid binding domain"/>
    <property type="match status" value="1"/>
</dbReference>
<dbReference type="SUPFAM" id="SSF63380">
    <property type="entry name" value="Riboflavin synthase domain-like"/>
    <property type="match status" value="1"/>
</dbReference>
<feature type="region of interest" description="Disordered" evidence="16">
    <location>
        <begin position="1"/>
        <end position="123"/>
    </location>
</feature>
<evidence type="ECO:0000256" key="8">
    <source>
        <dbReference type="ARBA" id="ARBA00015499"/>
    </source>
</evidence>
<evidence type="ECO:0000256" key="2">
    <source>
        <dbReference type="ARBA" id="ARBA00001971"/>
    </source>
</evidence>
<dbReference type="PROSITE" id="PS51384">
    <property type="entry name" value="FAD_FR"/>
    <property type="match status" value="1"/>
</dbReference>
<feature type="compositionally biased region" description="Basic and acidic residues" evidence="16">
    <location>
        <begin position="238"/>
        <end position="289"/>
    </location>
</feature>
<dbReference type="InterPro" id="IPR000572">
    <property type="entry name" value="OxRdtase_Mopterin-bd_dom"/>
</dbReference>
<comment type="cofactor">
    <cofactor evidence="3">
        <name>FAD</name>
        <dbReference type="ChEBI" id="CHEBI:57692"/>
    </cofactor>
</comment>
<dbReference type="PANTHER" id="PTHR19372">
    <property type="entry name" value="SULFITE REDUCTASE"/>
    <property type="match status" value="1"/>
</dbReference>
<dbReference type="EC" id="1.7.1.3" evidence="7"/>
<evidence type="ECO:0000313" key="20">
    <source>
        <dbReference type="Proteomes" id="UP000812966"/>
    </source>
</evidence>
<dbReference type="PRINTS" id="PR00407">
    <property type="entry name" value="EUMOPTERIN"/>
</dbReference>
<evidence type="ECO:0000256" key="9">
    <source>
        <dbReference type="ARBA" id="ARBA00022505"/>
    </source>
</evidence>
<dbReference type="Pfam" id="PF03404">
    <property type="entry name" value="Mo-co_dimer"/>
    <property type="match status" value="1"/>
</dbReference>
<keyword evidence="9" id="KW-0500">Molybdenum</keyword>
<feature type="domain" description="Cytochrome b5 heme-binding" evidence="17">
    <location>
        <begin position="827"/>
        <end position="908"/>
    </location>
</feature>
<dbReference type="Gene3D" id="2.60.40.650">
    <property type="match status" value="1"/>
</dbReference>
<evidence type="ECO:0000256" key="11">
    <source>
        <dbReference type="ARBA" id="ARBA00022723"/>
    </source>
</evidence>
<name>A0A8K0NLB4_9TREE</name>